<keyword evidence="9" id="KW-0460">Magnesium</keyword>
<evidence type="ECO:0000256" key="11">
    <source>
        <dbReference type="ARBA" id="ARBA00023163"/>
    </source>
</evidence>
<dbReference type="InterPro" id="IPR037068">
    <property type="entry name" value="DNA_primase_core_N_sf"/>
</dbReference>
<dbReference type="GO" id="GO:0003677">
    <property type="term" value="F:DNA binding"/>
    <property type="evidence" value="ECO:0007669"/>
    <property type="project" value="UniProtKB-KW"/>
</dbReference>
<name>A0A4R6IC54_9MOLU</name>
<evidence type="ECO:0000256" key="8">
    <source>
        <dbReference type="ARBA" id="ARBA00022833"/>
    </source>
</evidence>
<dbReference type="Proteomes" id="UP000295518">
    <property type="component" value="Unassembled WGS sequence"/>
</dbReference>
<dbReference type="SMART" id="SM00400">
    <property type="entry name" value="ZnF_CHCC"/>
    <property type="match status" value="1"/>
</dbReference>
<dbReference type="SUPFAM" id="SSF57783">
    <property type="entry name" value="Zinc beta-ribbon"/>
    <property type="match status" value="1"/>
</dbReference>
<dbReference type="OrthoDB" id="9803773at2"/>
<feature type="domain" description="Toprim" evidence="13">
    <location>
        <begin position="249"/>
        <end position="328"/>
    </location>
</feature>
<keyword evidence="4 12" id="KW-0548">Nucleotidyltransferase</keyword>
<dbReference type="InterPro" id="IPR006171">
    <property type="entry name" value="TOPRIM_dom"/>
</dbReference>
<keyword evidence="10 12" id="KW-0238">DNA-binding</keyword>
<dbReference type="InterPro" id="IPR002694">
    <property type="entry name" value="Znf_CHC2"/>
</dbReference>
<evidence type="ECO:0000313" key="14">
    <source>
        <dbReference type="EMBL" id="TDO19820.1"/>
    </source>
</evidence>
<reference evidence="14 15" key="1">
    <citation type="submission" date="2019-03" db="EMBL/GenBank/DDBJ databases">
        <title>Genomic Encyclopedia of Archaeal and Bacterial Type Strains, Phase II (KMG-II): from individual species to whole genera.</title>
        <authorList>
            <person name="Goeker M."/>
        </authorList>
    </citation>
    <scope>NUCLEOTIDE SEQUENCE [LARGE SCALE GENOMIC DNA]</scope>
    <source>
        <strain evidence="14 15">ATCC 700618</strain>
    </source>
</reference>
<dbReference type="RefSeq" id="WP_094254781.1">
    <property type="nucleotide sequence ID" value="NZ_NNCE01000005.1"/>
</dbReference>
<comment type="catalytic activity">
    <reaction evidence="12">
        <text>ssDNA + n NTP = ssDNA/pppN(pN)n-1 hybrid + (n-1) diphosphate.</text>
        <dbReference type="EC" id="2.7.7.101"/>
    </reaction>
</comment>
<organism evidence="14 15">
    <name type="scientific">Mycoplasma testudineum</name>
    <dbReference type="NCBI Taxonomy" id="244584"/>
    <lineage>
        <taxon>Bacteria</taxon>
        <taxon>Bacillati</taxon>
        <taxon>Mycoplasmatota</taxon>
        <taxon>Mollicutes</taxon>
        <taxon>Mycoplasmataceae</taxon>
        <taxon>Mycoplasma</taxon>
    </lineage>
</organism>
<comment type="function">
    <text evidence="12">RNA polymerase that catalyzes the synthesis of short RNA molecules used as primers for DNA polymerase during DNA replication.</text>
</comment>
<dbReference type="HAMAP" id="MF_00974">
    <property type="entry name" value="DNA_primase_DnaG"/>
    <property type="match status" value="1"/>
</dbReference>
<keyword evidence="11 12" id="KW-0804">Transcription</keyword>
<evidence type="ECO:0000256" key="5">
    <source>
        <dbReference type="ARBA" id="ARBA00022705"/>
    </source>
</evidence>
<dbReference type="Gene3D" id="3.90.580.10">
    <property type="entry name" value="Zinc finger, CHC2-type domain"/>
    <property type="match status" value="1"/>
</dbReference>
<dbReference type="PANTHER" id="PTHR30313:SF2">
    <property type="entry name" value="DNA PRIMASE"/>
    <property type="match status" value="1"/>
</dbReference>
<gene>
    <name evidence="12" type="primary">dnaG</name>
    <name evidence="14" type="ORF">EI74_0625</name>
</gene>
<dbReference type="InterPro" id="IPR050219">
    <property type="entry name" value="DnaG_primase"/>
</dbReference>
<keyword evidence="2 12" id="KW-0639">Primosome</keyword>
<dbReference type="InterPro" id="IPR013264">
    <property type="entry name" value="DNAG_N"/>
</dbReference>
<dbReference type="EMBL" id="SNWN01000013">
    <property type="protein sequence ID" value="TDO19820.1"/>
    <property type="molecule type" value="Genomic_DNA"/>
</dbReference>
<comment type="similarity">
    <text evidence="12">Belongs to the DnaG primase family.</text>
</comment>
<dbReference type="PANTHER" id="PTHR30313">
    <property type="entry name" value="DNA PRIMASE"/>
    <property type="match status" value="1"/>
</dbReference>
<keyword evidence="1 12" id="KW-0240">DNA-directed RNA polymerase</keyword>
<dbReference type="GO" id="GO:1990077">
    <property type="term" value="C:primosome complex"/>
    <property type="evidence" value="ECO:0007669"/>
    <property type="project" value="UniProtKB-KW"/>
</dbReference>
<dbReference type="InterPro" id="IPR006295">
    <property type="entry name" value="DNA_primase_DnaG"/>
</dbReference>
<dbReference type="InterPro" id="IPR036977">
    <property type="entry name" value="DNA_primase_Znf_CHC2"/>
</dbReference>
<comment type="domain">
    <text evidence="12">Contains an N-terminal zinc-binding domain, a central core domain that contains the primase activity, and a C-terminal DnaB-binding domain.</text>
</comment>
<evidence type="ECO:0000256" key="6">
    <source>
        <dbReference type="ARBA" id="ARBA00022723"/>
    </source>
</evidence>
<sequence>MNFDELQKKILSQTSLSEYISRTTSLVSKGGSHIGLCPFHTDSNPSFSVKDSIGIFNCFSCNKKGGIIKFVELKENLSFSEAAAKLAEEFNIEWNGKVNIEKFTPEQENAISANVIANSYFRATLKKNLKSNSEIINYLSKRNLDVNDINKFQIGYADGNLANYLIKNKIDTTYFEIVDLINESSRDFFYNRLIFPIYDSKNNLAGFSGRVLTDQNKPKYLNSSDNLIFSKAKVLYNFHNAISEAKNLGFLIIVEGFFDVISLSKIGINNVVAIMGTSFSVEHLIQIKGLEIVLFLDNDKAGLKATLDHLLTLNKYGFSNSVIFYNNKNGASHPKSNYHFDELFTANDLILEYKKVDADEIASSQNGKEIISKLIGNRVSGIDFYYKILRQQFNFSNSQNISNFINEFSKIISYQSEVIINRFTSLLNSKHNLGVNFKKMPIKYLKDNVGNFTRQTNYQNAPVDIHNPEPIEIPRRNNNFNIQDTLNTAEFNKVQETNNSKFGKLIIKIVTNVNFLNAYVNLKKKHNKEDIFEFAPSEYKKIENQFQKFYDELSEEIFDPKKFMDSLSKEDLKTFNKAKLDYISTNPKLKDEDLWTEDEIQMYLLKYKVATLSIEIERLKALILKSTNETDKEVKSNLFEKLVAYTIKKDKIENKIKKLSKK</sequence>
<evidence type="ECO:0000256" key="2">
    <source>
        <dbReference type="ARBA" id="ARBA00022515"/>
    </source>
</evidence>
<dbReference type="GO" id="GO:0008270">
    <property type="term" value="F:zinc ion binding"/>
    <property type="evidence" value="ECO:0007669"/>
    <property type="project" value="UniProtKB-UniRule"/>
</dbReference>
<keyword evidence="8 12" id="KW-0862">Zinc</keyword>
<keyword evidence="3 12" id="KW-0808">Transferase</keyword>
<dbReference type="Gene3D" id="3.90.980.10">
    <property type="entry name" value="DNA primase, catalytic core, N-terminal domain"/>
    <property type="match status" value="1"/>
</dbReference>
<proteinExistence type="inferred from homology"/>
<keyword evidence="6 12" id="KW-0479">Metal-binding</keyword>
<dbReference type="GO" id="GO:0003899">
    <property type="term" value="F:DNA-directed RNA polymerase activity"/>
    <property type="evidence" value="ECO:0007669"/>
    <property type="project" value="UniProtKB-UniRule"/>
</dbReference>
<evidence type="ECO:0000256" key="3">
    <source>
        <dbReference type="ARBA" id="ARBA00022679"/>
    </source>
</evidence>
<evidence type="ECO:0000256" key="12">
    <source>
        <dbReference type="HAMAP-Rule" id="MF_00974"/>
    </source>
</evidence>
<keyword evidence="15" id="KW-1185">Reference proteome</keyword>
<evidence type="ECO:0000256" key="4">
    <source>
        <dbReference type="ARBA" id="ARBA00022695"/>
    </source>
</evidence>
<keyword evidence="7 12" id="KW-0863">Zinc-finger</keyword>
<dbReference type="Pfam" id="PF13662">
    <property type="entry name" value="Toprim_4"/>
    <property type="match status" value="1"/>
</dbReference>
<feature type="zinc finger region" description="CHC2-type" evidence="12">
    <location>
        <begin position="37"/>
        <end position="61"/>
    </location>
</feature>
<dbReference type="InterPro" id="IPR030846">
    <property type="entry name" value="DnaG_bac"/>
</dbReference>
<evidence type="ECO:0000259" key="13">
    <source>
        <dbReference type="PROSITE" id="PS50880"/>
    </source>
</evidence>
<dbReference type="Pfam" id="PF01807">
    <property type="entry name" value="Zn_ribbon_DnaG"/>
    <property type="match status" value="1"/>
</dbReference>
<keyword evidence="5 12" id="KW-0235">DNA replication</keyword>
<comment type="cofactor">
    <cofactor evidence="12">
        <name>Zn(2+)</name>
        <dbReference type="ChEBI" id="CHEBI:29105"/>
    </cofactor>
    <text evidence="12">Binds 1 zinc ion per monomer.</text>
</comment>
<dbReference type="GO" id="GO:0005737">
    <property type="term" value="C:cytoplasm"/>
    <property type="evidence" value="ECO:0007669"/>
    <property type="project" value="TreeGrafter"/>
</dbReference>
<dbReference type="EC" id="2.7.7.101" evidence="12"/>
<dbReference type="CDD" id="cd03364">
    <property type="entry name" value="TOPRIM_DnaG_primases"/>
    <property type="match status" value="1"/>
</dbReference>
<dbReference type="Pfam" id="PF08275">
    <property type="entry name" value="DNAG_N"/>
    <property type="match status" value="1"/>
</dbReference>
<dbReference type="Gene3D" id="3.40.1360.10">
    <property type="match status" value="1"/>
</dbReference>
<dbReference type="NCBIfam" id="TIGR01391">
    <property type="entry name" value="dnaG"/>
    <property type="match status" value="1"/>
</dbReference>
<evidence type="ECO:0000256" key="10">
    <source>
        <dbReference type="ARBA" id="ARBA00023125"/>
    </source>
</evidence>
<dbReference type="AlphaFoldDB" id="A0A4R6IC54"/>
<protein>
    <recommendedName>
        <fullName evidence="12">DNA primase</fullName>
        <ecNumber evidence="12">2.7.7.101</ecNumber>
    </recommendedName>
</protein>
<evidence type="ECO:0000256" key="1">
    <source>
        <dbReference type="ARBA" id="ARBA00022478"/>
    </source>
</evidence>
<dbReference type="PROSITE" id="PS50880">
    <property type="entry name" value="TOPRIM"/>
    <property type="match status" value="1"/>
</dbReference>
<evidence type="ECO:0000256" key="9">
    <source>
        <dbReference type="ARBA" id="ARBA00022842"/>
    </source>
</evidence>
<dbReference type="InterPro" id="IPR034151">
    <property type="entry name" value="TOPRIM_DnaG_bac"/>
</dbReference>
<dbReference type="SUPFAM" id="SSF56731">
    <property type="entry name" value="DNA primase core"/>
    <property type="match status" value="1"/>
</dbReference>
<comment type="subunit">
    <text evidence="12">Monomer. Interacts with DnaB.</text>
</comment>
<dbReference type="SMART" id="SM00493">
    <property type="entry name" value="TOPRIM"/>
    <property type="match status" value="1"/>
</dbReference>
<evidence type="ECO:0000313" key="15">
    <source>
        <dbReference type="Proteomes" id="UP000295518"/>
    </source>
</evidence>
<dbReference type="GO" id="GO:0000428">
    <property type="term" value="C:DNA-directed RNA polymerase complex"/>
    <property type="evidence" value="ECO:0007669"/>
    <property type="project" value="UniProtKB-KW"/>
</dbReference>
<dbReference type="GO" id="GO:0006269">
    <property type="term" value="P:DNA replication, synthesis of primer"/>
    <property type="evidence" value="ECO:0007669"/>
    <property type="project" value="UniProtKB-UniRule"/>
</dbReference>
<evidence type="ECO:0000256" key="7">
    <source>
        <dbReference type="ARBA" id="ARBA00022771"/>
    </source>
</evidence>
<accession>A0A4R6IC54</accession>
<comment type="caution">
    <text evidence="14">The sequence shown here is derived from an EMBL/GenBank/DDBJ whole genome shotgun (WGS) entry which is preliminary data.</text>
</comment>